<keyword evidence="2" id="KW-1185">Reference proteome</keyword>
<dbReference type="AlphaFoldDB" id="A0A918S134"/>
<proteinExistence type="predicted"/>
<reference evidence="1" key="2">
    <citation type="submission" date="2020-09" db="EMBL/GenBank/DDBJ databases">
        <authorList>
            <person name="Sun Q."/>
            <person name="Kim S."/>
        </authorList>
    </citation>
    <scope>NUCLEOTIDE SEQUENCE</scope>
    <source>
        <strain evidence="1">KCTC 12711</strain>
    </source>
</reference>
<dbReference type="RefSeq" id="WP_189402788.1">
    <property type="nucleotide sequence ID" value="NZ_BMXA01000008.1"/>
</dbReference>
<name>A0A918S134_9GAMM</name>
<evidence type="ECO:0000313" key="2">
    <source>
        <dbReference type="Proteomes" id="UP000614811"/>
    </source>
</evidence>
<organism evidence="1 2">
    <name type="scientific">Arenicella chitinivorans</name>
    <dbReference type="NCBI Taxonomy" id="1329800"/>
    <lineage>
        <taxon>Bacteria</taxon>
        <taxon>Pseudomonadati</taxon>
        <taxon>Pseudomonadota</taxon>
        <taxon>Gammaproteobacteria</taxon>
        <taxon>Arenicellales</taxon>
        <taxon>Arenicellaceae</taxon>
        <taxon>Arenicella</taxon>
    </lineage>
</organism>
<protein>
    <submittedName>
        <fullName evidence="1">Uncharacterized protein</fullName>
    </submittedName>
</protein>
<sequence length="57" mass="6581">MDSGFLSVLRGHVYAQINGIQGQRPNRDSGEIELKPYTQHIGLYSTKSSYEIKWFTY</sequence>
<gene>
    <name evidence="1" type="ORF">GCM10008090_32730</name>
</gene>
<dbReference type="EMBL" id="BMXA01000008">
    <property type="protein sequence ID" value="GHA20231.1"/>
    <property type="molecule type" value="Genomic_DNA"/>
</dbReference>
<comment type="caution">
    <text evidence="1">The sequence shown here is derived from an EMBL/GenBank/DDBJ whole genome shotgun (WGS) entry which is preliminary data.</text>
</comment>
<dbReference type="Proteomes" id="UP000614811">
    <property type="component" value="Unassembled WGS sequence"/>
</dbReference>
<accession>A0A918S134</accession>
<evidence type="ECO:0000313" key="1">
    <source>
        <dbReference type="EMBL" id="GHA20231.1"/>
    </source>
</evidence>
<reference evidence="1" key="1">
    <citation type="journal article" date="2014" name="Int. J. Syst. Evol. Microbiol.">
        <title>Complete genome sequence of Corynebacterium casei LMG S-19264T (=DSM 44701T), isolated from a smear-ripened cheese.</title>
        <authorList>
            <consortium name="US DOE Joint Genome Institute (JGI-PGF)"/>
            <person name="Walter F."/>
            <person name="Albersmeier A."/>
            <person name="Kalinowski J."/>
            <person name="Ruckert C."/>
        </authorList>
    </citation>
    <scope>NUCLEOTIDE SEQUENCE</scope>
    <source>
        <strain evidence="1">KCTC 12711</strain>
    </source>
</reference>